<dbReference type="Gene3D" id="3.40.630.30">
    <property type="match status" value="1"/>
</dbReference>
<keyword evidence="4" id="KW-0689">Ribosomal protein</keyword>
<keyword evidence="4" id="KW-0687">Ribonucleoprotein</keyword>
<dbReference type="PANTHER" id="PTHR43877:SF2">
    <property type="entry name" value="AMINOALKYLPHOSPHONATE N-ACETYLTRANSFERASE-RELATED"/>
    <property type="match status" value="1"/>
</dbReference>
<dbReference type="SUPFAM" id="SSF55729">
    <property type="entry name" value="Acyl-CoA N-acyltransferases (Nat)"/>
    <property type="match status" value="1"/>
</dbReference>
<protein>
    <submittedName>
        <fullName evidence="4">Ribosomal protein S18 acetylase RimI</fullName>
    </submittedName>
</protein>
<dbReference type="Proteomes" id="UP000199515">
    <property type="component" value="Unassembled WGS sequence"/>
</dbReference>
<evidence type="ECO:0000256" key="1">
    <source>
        <dbReference type="ARBA" id="ARBA00022679"/>
    </source>
</evidence>
<dbReference type="Pfam" id="PF00583">
    <property type="entry name" value="Acetyltransf_1"/>
    <property type="match status" value="1"/>
</dbReference>
<dbReference type="RefSeq" id="WP_091288947.1">
    <property type="nucleotide sequence ID" value="NZ_FNON01000002.1"/>
</dbReference>
<dbReference type="InterPro" id="IPR050832">
    <property type="entry name" value="Bact_Acetyltransf"/>
</dbReference>
<dbReference type="InterPro" id="IPR016181">
    <property type="entry name" value="Acyl_CoA_acyltransferase"/>
</dbReference>
<dbReference type="GO" id="GO:0005840">
    <property type="term" value="C:ribosome"/>
    <property type="evidence" value="ECO:0007669"/>
    <property type="project" value="UniProtKB-KW"/>
</dbReference>
<dbReference type="EMBL" id="FNON01000002">
    <property type="protein sequence ID" value="SDX36017.1"/>
    <property type="molecule type" value="Genomic_DNA"/>
</dbReference>
<gene>
    <name evidence="4" type="ORF">SAMN05421504_1021152</name>
</gene>
<dbReference type="STRING" id="589385.SAMN05421504_1021152"/>
<dbReference type="PROSITE" id="PS51186">
    <property type="entry name" value="GNAT"/>
    <property type="match status" value="1"/>
</dbReference>
<feature type="domain" description="N-acetyltransferase" evidence="3">
    <location>
        <begin position="3"/>
        <end position="153"/>
    </location>
</feature>
<dbReference type="OrthoDB" id="5243635at2"/>
<evidence type="ECO:0000313" key="4">
    <source>
        <dbReference type="EMBL" id="SDX36017.1"/>
    </source>
</evidence>
<evidence type="ECO:0000259" key="3">
    <source>
        <dbReference type="PROSITE" id="PS51186"/>
    </source>
</evidence>
<evidence type="ECO:0000256" key="2">
    <source>
        <dbReference type="ARBA" id="ARBA00023315"/>
    </source>
</evidence>
<name>A0A1H3B264_9PSEU</name>
<keyword evidence="1" id="KW-0808">Transferase</keyword>
<evidence type="ECO:0000313" key="5">
    <source>
        <dbReference type="Proteomes" id="UP000199515"/>
    </source>
</evidence>
<keyword evidence="2" id="KW-0012">Acyltransferase</keyword>
<reference evidence="4 5" key="1">
    <citation type="submission" date="2016-10" db="EMBL/GenBank/DDBJ databases">
        <authorList>
            <person name="de Groot N.N."/>
        </authorList>
    </citation>
    <scope>NUCLEOTIDE SEQUENCE [LARGE SCALE GENOMIC DNA]</scope>
    <source>
        <strain evidence="4 5">CPCC 202699</strain>
    </source>
</reference>
<dbReference type="PANTHER" id="PTHR43877">
    <property type="entry name" value="AMINOALKYLPHOSPHONATE N-ACETYLTRANSFERASE-RELATED-RELATED"/>
    <property type="match status" value="1"/>
</dbReference>
<accession>A0A1H3B264</accession>
<dbReference type="InterPro" id="IPR000182">
    <property type="entry name" value="GNAT_dom"/>
</dbReference>
<sequence length="161" mass="17207">MSVTVRPATSADVPAVAKIWRDGWHDAHLGHVPDGLVEVRTDESFATRAAEQVGETVVAVVGGVLAGFVMVIADEVEQVYVSADHRGAGVAAVLLTAAEQVVVRNGHGKAWLAVVEGNTRARRFYERQGWIDEGPFDHHAPSADGLILVPAHRYVKVVSNA</sequence>
<dbReference type="AlphaFoldDB" id="A0A1H3B264"/>
<dbReference type="GO" id="GO:0016747">
    <property type="term" value="F:acyltransferase activity, transferring groups other than amino-acyl groups"/>
    <property type="evidence" value="ECO:0007669"/>
    <property type="project" value="InterPro"/>
</dbReference>
<organism evidence="4 5">
    <name type="scientific">Amycolatopsis xylanica</name>
    <dbReference type="NCBI Taxonomy" id="589385"/>
    <lineage>
        <taxon>Bacteria</taxon>
        <taxon>Bacillati</taxon>
        <taxon>Actinomycetota</taxon>
        <taxon>Actinomycetes</taxon>
        <taxon>Pseudonocardiales</taxon>
        <taxon>Pseudonocardiaceae</taxon>
        <taxon>Amycolatopsis</taxon>
    </lineage>
</organism>
<proteinExistence type="predicted"/>
<keyword evidence="5" id="KW-1185">Reference proteome</keyword>